<dbReference type="FunFam" id="3.30.565.10:FF:000006">
    <property type="entry name" value="Sensor histidine kinase WalK"/>
    <property type="match status" value="1"/>
</dbReference>
<dbReference type="SMART" id="SM00387">
    <property type="entry name" value="HATPase_c"/>
    <property type="match status" value="1"/>
</dbReference>
<evidence type="ECO:0000256" key="5">
    <source>
        <dbReference type="ARBA" id="ARBA00022679"/>
    </source>
</evidence>
<dbReference type="InterPro" id="IPR036890">
    <property type="entry name" value="HATPase_C_sf"/>
</dbReference>
<dbReference type="Pfam" id="PF13426">
    <property type="entry name" value="PAS_9"/>
    <property type="match status" value="1"/>
</dbReference>
<evidence type="ECO:0000256" key="6">
    <source>
        <dbReference type="ARBA" id="ARBA00022692"/>
    </source>
</evidence>
<keyword evidence="6 11" id="KW-0812">Transmembrane</keyword>
<dbReference type="InterPro" id="IPR003661">
    <property type="entry name" value="HisK_dim/P_dom"/>
</dbReference>
<evidence type="ECO:0000256" key="8">
    <source>
        <dbReference type="ARBA" id="ARBA00022989"/>
    </source>
</evidence>
<dbReference type="NCBIfam" id="TIGR00229">
    <property type="entry name" value="sensory_box"/>
    <property type="match status" value="1"/>
</dbReference>
<dbReference type="CDD" id="cd00082">
    <property type="entry name" value="HisKA"/>
    <property type="match status" value="1"/>
</dbReference>
<dbReference type="PROSITE" id="PS50839">
    <property type="entry name" value="CHASE"/>
    <property type="match status" value="1"/>
</dbReference>
<proteinExistence type="predicted"/>
<keyword evidence="16" id="KW-1185">Reference proteome</keyword>
<dbReference type="Gene3D" id="3.30.450.350">
    <property type="entry name" value="CHASE domain"/>
    <property type="match status" value="1"/>
</dbReference>
<evidence type="ECO:0000256" key="7">
    <source>
        <dbReference type="ARBA" id="ARBA00022777"/>
    </source>
</evidence>
<evidence type="ECO:0000256" key="4">
    <source>
        <dbReference type="ARBA" id="ARBA00022553"/>
    </source>
</evidence>
<dbReference type="Pfam" id="PF02518">
    <property type="entry name" value="HATPase_c"/>
    <property type="match status" value="1"/>
</dbReference>
<evidence type="ECO:0000256" key="3">
    <source>
        <dbReference type="ARBA" id="ARBA00012438"/>
    </source>
</evidence>
<feature type="domain" description="PAS" evidence="13">
    <location>
        <begin position="305"/>
        <end position="371"/>
    </location>
</feature>
<keyword evidence="7" id="KW-0418">Kinase</keyword>
<sequence length="652" mass="72696">MFSRLHTMEQSKALNQQSQWLLPWQWIVPLFCLLCALLMTEYQSRQLVEQRQNQALQQLVGISGQLRSFVEAELNTSLYMSLGLASHIRASDGKLSEKEMLFLLQNLLEQGKHIRNIGLAPDNILTLIYPVQGNERALGLNYKNLPQQWPEIRQLIENKEAKLVGPVALIQGGDGYVYRVPLFLNDGSYWGIVSTVLDLTAFNQMLLQQANSYQVQVGIREKDENSPALFGYSHLFNEEALVLDLNIKGAQWQIAVRFLDEAAGWSLWQWRLLGASLSVVFCLMLAWLLYSYRRSALFADALQDNEIYSRRIMDSVLDVIVTTDLDGTIDRINSAIGTVFGYLPMQLAGQPFTLLLAPGQAEVLATLAPDEGAAVELKGRRQNGEIFAIDLSRNSTEHQGKARYVWLIRDISERKKVEQLKNDFVSTVSHELRTPLTAISGALGLAVGGALGPLNDKQQHMLTLAEQNSQRLGKLINDLLDIEKLAVNKMQFKLRLWPLVALLRQAIELNQPVALQRQVKLELHCAEQDDLWVEVDEVRLQQVMANLLANAIRYSPIGSAVVVSVELSANTVRVSVTDQGDGVAADFESRLFQKFSQADSSDRRQVAGTGLGLAICKDLLKAMGGTIGYHSATTGGACFYFTLPLATELSLE</sequence>
<dbReference type="Pfam" id="PF00512">
    <property type="entry name" value="HisKA"/>
    <property type="match status" value="1"/>
</dbReference>
<accession>A0A5C8M1S7</accession>
<dbReference type="InterPro" id="IPR005467">
    <property type="entry name" value="His_kinase_dom"/>
</dbReference>
<dbReference type="AlphaFoldDB" id="A0A5C8M1S7"/>
<evidence type="ECO:0000256" key="9">
    <source>
        <dbReference type="ARBA" id="ARBA00023012"/>
    </source>
</evidence>
<organism evidence="15 16">
    <name type="scientific">Rheinheimera tangshanensis</name>
    <dbReference type="NCBI Taxonomy" id="400153"/>
    <lineage>
        <taxon>Bacteria</taxon>
        <taxon>Pseudomonadati</taxon>
        <taxon>Pseudomonadota</taxon>
        <taxon>Gammaproteobacteria</taxon>
        <taxon>Chromatiales</taxon>
        <taxon>Chromatiaceae</taxon>
        <taxon>Rheinheimera</taxon>
    </lineage>
</organism>
<dbReference type="SUPFAM" id="SSF55785">
    <property type="entry name" value="PYP-like sensor domain (PAS domain)"/>
    <property type="match status" value="1"/>
</dbReference>
<protein>
    <recommendedName>
        <fullName evidence="3">histidine kinase</fullName>
        <ecNumber evidence="3">2.7.13.3</ecNumber>
    </recommendedName>
</protein>
<comment type="caution">
    <text evidence="15">The sequence shown here is derived from an EMBL/GenBank/DDBJ whole genome shotgun (WGS) entry which is preliminary data.</text>
</comment>
<name>A0A5C8M1S7_9GAMM</name>
<comment type="catalytic activity">
    <reaction evidence="1">
        <text>ATP + protein L-histidine = ADP + protein N-phospho-L-histidine.</text>
        <dbReference type="EC" id="2.7.13.3"/>
    </reaction>
</comment>
<evidence type="ECO:0000313" key="15">
    <source>
        <dbReference type="EMBL" id="TXK82355.1"/>
    </source>
</evidence>
<dbReference type="Pfam" id="PF03924">
    <property type="entry name" value="CHASE"/>
    <property type="match status" value="1"/>
</dbReference>
<dbReference type="PANTHER" id="PTHR43047:SF72">
    <property type="entry name" value="OSMOSENSING HISTIDINE PROTEIN KINASE SLN1"/>
    <property type="match status" value="1"/>
</dbReference>
<evidence type="ECO:0000256" key="10">
    <source>
        <dbReference type="ARBA" id="ARBA00023136"/>
    </source>
</evidence>
<dbReference type="OrthoDB" id="7051794at2"/>
<evidence type="ECO:0000313" key="16">
    <source>
        <dbReference type="Proteomes" id="UP000321814"/>
    </source>
</evidence>
<dbReference type="GO" id="GO:0000155">
    <property type="term" value="F:phosphorelay sensor kinase activity"/>
    <property type="evidence" value="ECO:0007669"/>
    <property type="project" value="InterPro"/>
</dbReference>
<dbReference type="EC" id="2.7.13.3" evidence="3"/>
<evidence type="ECO:0000256" key="11">
    <source>
        <dbReference type="SAM" id="Phobius"/>
    </source>
</evidence>
<dbReference type="InterPro" id="IPR035965">
    <property type="entry name" value="PAS-like_dom_sf"/>
</dbReference>
<dbReference type="Gene3D" id="3.30.565.10">
    <property type="entry name" value="Histidine kinase-like ATPase, C-terminal domain"/>
    <property type="match status" value="1"/>
</dbReference>
<dbReference type="InterPro" id="IPR003594">
    <property type="entry name" value="HATPase_dom"/>
</dbReference>
<dbReference type="Gene3D" id="3.30.450.20">
    <property type="entry name" value="PAS domain"/>
    <property type="match status" value="1"/>
</dbReference>
<reference evidence="15 16" key="1">
    <citation type="submission" date="2019-08" db="EMBL/GenBank/DDBJ databases">
        <title>Draft genome analysis of Rheinheimera tangshanensis isolated from the roots of fresh rice plants (Oryza sativa).</title>
        <authorList>
            <person name="Yu Q."/>
            <person name="Qi Y."/>
            <person name="Zhang H."/>
            <person name="Pu J."/>
        </authorList>
    </citation>
    <scope>NUCLEOTIDE SEQUENCE [LARGE SCALE GENOMIC DNA]</scope>
    <source>
        <strain evidence="15 16">JA3-B52</strain>
    </source>
</reference>
<dbReference type="SMART" id="SM01079">
    <property type="entry name" value="CHASE"/>
    <property type="match status" value="1"/>
</dbReference>
<evidence type="ECO:0000259" key="14">
    <source>
        <dbReference type="PROSITE" id="PS50839"/>
    </source>
</evidence>
<dbReference type="GO" id="GO:0005886">
    <property type="term" value="C:plasma membrane"/>
    <property type="evidence" value="ECO:0007669"/>
    <property type="project" value="UniProtKB-ARBA"/>
</dbReference>
<gene>
    <name evidence="15" type="ORF">FU839_05560</name>
</gene>
<dbReference type="InterPro" id="IPR004358">
    <property type="entry name" value="Sig_transdc_His_kin-like_C"/>
</dbReference>
<dbReference type="FunFam" id="1.10.287.130:FF:000001">
    <property type="entry name" value="Two-component sensor histidine kinase"/>
    <property type="match status" value="1"/>
</dbReference>
<feature type="domain" description="CHASE" evidence="14">
    <location>
        <begin position="124"/>
        <end position="209"/>
    </location>
</feature>
<dbReference type="SMART" id="SM00388">
    <property type="entry name" value="HisKA"/>
    <property type="match status" value="1"/>
</dbReference>
<dbReference type="InterPro" id="IPR042240">
    <property type="entry name" value="CHASE_sf"/>
</dbReference>
<evidence type="ECO:0000259" key="12">
    <source>
        <dbReference type="PROSITE" id="PS50109"/>
    </source>
</evidence>
<keyword evidence="5" id="KW-0808">Transferase</keyword>
<dbReference type="EMBL" id="VRLR01000002">
    <property type="protein sequence ID" value="TXK82355.1"/>
    <property type="molecule type" value="Genomic_DNA"/>
</dbReference>
<dbReference type="CDD" id="cd00130">
    <property type="entry name" value="PAS"/>
    <property type="match status" value="1"/>
</dbReference>
<dbReference type="InterPro" id="IPR006189">
    <property type="entry name" value="CHASE_dom"/>
</dbReference>
<dbReference type="PANTHER" id="PTHR43047">
    <property type="entry name" value="TWO-COMPONENT HISTIDINE PROTEIN KINASE"/>
    <property type="match status" value="1"/>
</dbReference>
<keyword evidence="9" id="KW-0902">Two-component regulatory system</keyword>
<feature type="transmembrane region" description="Helical" evidence="11">
    <location>
        <begin position="272"/>
        <end position="290"/>
    </location>
</feature>
<keyword evidence="8 11" id="KW-1133">Transmembrane helix</keyword>
<evidence type="ECO:0000256" key="2">
    <source>
        <dbReference type="ARBA" id="ARBA00004370"/>
    </source>
</evidence>
<evidence type="ECO:0000259" key="13">
    <source>
        <dbReference type="PROSITE" id="PS50112"/>
    </source>
</evidence>
<evidence type="ECO:0000256" key="1">
    <source>
        <dbReference type="ARBA" id="ARBA00000085"/>
    </source>
</evidence>
<dbReference type="PROSITE" id="PS50109">
    <property type="entry name" value="HIS_KIN"/>
    <property type="match status" value="1"/>
</dbReference>
<dbReference type="GO" id="GO:0009927">
    <property type="term" value="F:histidine phosphotransfer kinase activity"/>
    <property type="evidence" value="ECO:0007669"/>
    <property type="project" value="TreeGrafter"/>
</dbReference>
<keyword evidence="10 11" id="KW-0472">Membrane</keyword>
<feature type="transmembrane region" description="Helical" evidence="11">
    <location>
        <begin position="20"/>
        <end position="39"/>
    </location>
</feature>
<dbReference type="Gene3D" id="1.10.287.130">
    <property type="match status" value="1"/>
</dbReference>
<feature type="domain" description="Histidine kinase" evidence="12">
    <location>
        <begin position="427"/>
        <end position="647"/>
    </location>
</feature>
<dbReference type="InterPro" id="IPR036097">
    <property type="entry name" value="HisK_dim/P_sf"/>
</dbReference>
<dbReference type="SUPFAM" id="SSF55874">
    <property type="entry name" value="ATPase domain of HSP90 chaperone/DNA topoisomerase II/histidine kinase"/>
    <property type="match status" value="1"/>
</dbReference>
<dbReference type="PROSITE" id="PS50112">
    <property type="entry name" value="PAS"/>
    <property type="match status" value="1"/>
</dbReference>
<dbReference type="InterPro" id="IPR000014">
    <property type="entry name" value="PAS"/>
</dbReference>
<keyword evidence="4" id="KW-0597">Phosphoprotein</keyword>
<dbReference type="Proteomes" id="UP000321814">
    <property type="component" value="Unassembled WGS sequence"/>
</dbReference>
<dbReference type="SUPFAM" id="SSF47384">
    <property type="entry name" value="Homodimeric domain of signal transducing histidine kinase"/>
    <property type="match status" value="1"/>
</dbReference>
<dbReference type="PRINTS" id="PR00344">
    <property type="entry name" value="BCTRLSENSOR"/>
</dbReference>
<comment type="subcellular location">
    <subcellularLocation>
        <location evidence="2">Membrane</location>
    </subcellularLocation>
</comment>